<accession>I0FDE0</accession>
<evidence type="ECO:0000256" key="1">
    <source>
        <dbReference type="SAM" id="Phobius"/>
    </source>
</evidence>
<keyword evidence="1" id="KW-0472">Membrane</keyword>
<proteinExistence type="predicted"/>
<sequence>MKNYKSNDLIKLSSLLIRVLVIVLFLNSILSFFMFLAGAYNIFMHSFQKFSLEFTIVLSSVSFGLEITRAIFFYVFKGRKFKHCVILILSFVICFCSFFIKVFLD</sequence>
<keyword evidence="1" id="KW-1133">Transmembrane helix</keyword>
<dbReference type="EMBL" id="CP003426">
    <property type="protein sequence ID" value="AFI31496.1"/>
    <property type="molecule type" value="Genomic_DNA"/>
</dbReference>
<dbReference type="RefSeq" id="WP_014696526.1">
    <property type="nucleotide sequence ID" value="NC_017808.1"/>
</dbReference>
<gene>
    <name evidence="2" type="ordered locus">Q7M_717</name>
</gene>
<feature type="transmembrane region" description="Helical" evidence="1">
    <location>
        <begin position="56"/>
        <end position="76"/>
    </location>
</feature>
<reference evidence="2 3" key="1">
    <citation type="journal article" date="2012" name="J. Bacteriol.">
        <title>Complete Genome Sequence of Borrelia crocidurae.</title>
        <authorList>
            <person name="Elbir H."/>
            <person name="Gimenez G."/>
            <person name="Robert C."/>
            <person name="Bergstrom S."/>
            <person name="Cutler S."/>
            <person name="Raoult D."/>
            <person name="Drancourt M."/>
        </authorList>
    </citation>
    <scope>NUCLEOTIDE SEQUENCE [LARGE SCALE GENOMIC DNA]</scope>
    <source>
        <strain evidence="2 3">Achema</strain>
    </source>
</reference>
<evidence type="ECO:0000313" key="3">
    <source>
        <dbReference type="Proteomes" id="UP000005212"/>
    </source>
</evidence>
<dbReference type="AlphaFoldDB" id="I0FDE0"/>
<keyword evidence="1" id="KW-0812">Transmembrane</keyword>
<dbReference type="PATRIC" id="fig|1155096.3.peg.735"/>
<dbReference type="HOGENOM" id="CLU_174584_0_0_12"/>
<reference evidence="3" key="2">
    <citation type="submission" date="2012-03" db="EMBL/GenBank/DDBJ databases">
        <title>Complete genome sequence of Borrelia crocidurae.</title>
        <authorList>
            <person name="Elbir H."/>
            <person name="Gimenez G."/>
            <person name="Robert C."/>
            <person name="Raoult D."/>
            <person name="Drancourt M."/>
        </authorList>
    </citation>
    <scope>NUCLEOTIDE SEQUENCE [LARGE SCALE GENOMIC DNA]</scope>
    <source>
        <strain evidence="3">Achema</strain>
    </source>
</reference>
<feature type="transmembrane region" description="Helical" evidence="1">
    <location>
        <begin position="12"/>
        <end position="36"/>
    </location>
</feature>
<dbReference type="KEGG" id="bcw:Q7M_717"/>
<protein>
    <submittedName>
        <fullName evidence="2">Uncharacterized protein</fullName>
    </submittedName>
</protein>
<dbReference type="Proteomes" id="UP000005212">
    <property type="component" value="Chromosome"/>
</dbReference>
<feature type="transmembrane region" description="Helical" evidence="1">
    <location>
        <begin position="83"/>
        <end position="104"/>
    </location>
</feature>
<name>I0FDE0_BORCA</name>
<evidence type="ECO:0000313" key="2">
    <source>
        <dbReference type="EMBL" id="AFI31496.1"/>
    </source>
</evidence>
<organism evidence="2 3">
    <name type="scientific">Borrelia crocidurae (strain Achema)</name>
    <dbReference type="NCBI Taxonomy" id="1155096"/>
    <lineage>
        <taxon>Bacteria</taxon>
        <taxon>Pseudomonadati</taxon>
        <taxon>Spirochaetota</taxon>
        <taxon>Spirochaetia</taxon>
        <taxon>Spirochaetales</taxon>
        <taxon>Borreliaceae</taxon>
        <taxon>Borrelia</taxon>
    </lineage>
</organism>